<dbReference type="RefSeq" id="WP_010709737.1">
    <property type="nucleotide sequence ID" value="NZ_JAANZP010000030.1"/>
</dbReference>
<accession>A0ABD7J0Q7</accession>
<comment type="caution">
    <text evidence="2">The sequence shown here is derived from an EMBL/GenBank/DDBJ whole genome shotgun (WGS) entry which is preliminary data.</text>
</comment>
<feature type="domain" description="Helix-turn-helix conjugative transposon-like" evidence="1">
    <location>
        <begin position="7"/>
        <end position="60"/>
    </location>
</feature>
<dbReference type="Pfam" id="PF12645">
    <property type="entry name" value="HTH_16"/>
    <property type="match status" value="1"/>
</dbReference>
<proteinExistence type="predicted"/>
<evidence type="ECO:0000259" key="1">
    <source>
        <dbReference type="Pfam" id="PF12645"/>
    </source>
</evidence>
<organism evidence="2 3">
    <name type="scientific">Enterococcus faecalis</name>
    <name type="common">Streptococcus faecalis</name>
    <dbReference type="NCBI Taxonomy" id="1351"/>
    <lineage>
        <taxon>Bacteria</taxon>
        <taxon>Bacillati</taxon>
        <taxon>Bacillota</taxon>
        <taxon>Bacilli</taxon>
        <taxon>Lactobacillales</taxon>
        <taxon>Enterococcaceae</taxon>
        <taxon>Enterococcus</taxon>
    </lineage>
</organism>
<evidence type="ECO:0000313" key="2">
    <source>
        <dbReference type="EMBL" id="ROX34095.1"/>
    </source>
</evidence>
<dbReference type="Proteomes" id="UP000281488">
    <property type="component" value="Unassembled WGS sequence"/>
</dbReference>
<sequence length="67" mass="7985">MKELIDLVIDAKAGNEEAMLELLQRFEPLFLKEATRCGQLDLDCLQELREHFIEHIYKYEIRCNCIE</sequence>
<dbReference type="AlphaFoldDB" id="A0ABD7J0Q7"/>
<name>A0ABD7J0Q7_ENTFL</name>
<dbReference type="InterPro" id="IPR024760">
    <property type="entry name" value="HTH_dom_conjug_TS-like"/>
</dbReference>
<evidence type="ECO:0000313" key="3">
    <source>
        <dbReference type="Proteomes" id="UP000281488"/>
    </source>
</evidence>
<dbReference type="EMBL" id="RKMZ01000002">
    <property type="protein sequence ID" value="ROX34095.1"/>
    <property type="molecule type" value="Genomic_DNA"/>
</dbReference>
<protein>
    <submittedName>
        <fullName evidence="2">Helix-turn-helix domain-containing protein</fullName>
    </submittedName>
</protein>
<gene>
    <name evidence="2" type="ORF">EGW16_05455</name>
</gene>
<reference evidence="2 3" key="1">
    <citation type="submission" date="2018-10" db="EMBL/GenBank/DDBJ databases">
        <title>Genotypes and phenotypes of Enterococci isolated from broiler chickens.</title>
        <authorList>
            <person name="Muhammad A.R."/>
            <person name="Diarra M.S."/>
        </authorList>
    </citation>
    <scope>NUCLEOTIDE SEQUENCE [LARGE SCALE GENOMIC DNA]</scope>
    <source>
        <strain evidence="2 3">LIT2 A36'</strain>
    </source>
</reference>